<dbReference type="Proteomes" id="UP001626549">
    <property type="component" value="Chromosome"/>
</dbReference>
<dbReference type="EMBL" id="CP136865">
    <property type="protein sequence ID" value="WOJ95766.1"/>
    <property type="molecule type" value="Genomic_DNA"/>
</dbReference>
<protein>
    <submittedName>
        <fullName evidence="1">Uncharacterized protein</fullName>
    </submittedName>
</protein>
<evidence type="ECO:0000313" key="2">
    <source>
        <dbReference type="Proteomes" id="UP001626549"/>
    </source>
</evidence>
<proteinExistence type="predicted"/>
<evidence type="ECO:0000313" key="1">
    <source>
        <dbReference type="EMBL" id="WOJ95766.1"/>
    </source>
</evidence>
<organism evidence="1 2">
    <name type="scientific">Congregibacter brevis</name>
    <dbReference type="NCBI Taxonomy" id="3081201"/>
    <lineage>
        <taxon>Bacteria</taxon>
        <taxon>Pseudomonadati</taxon>
        <taxon>Pseudomonadota</taxon>
        <taxon>Gammaproteobacteria</taxon>
        <taxon>Cellvibrionales</taxon>
        <taxon>Halieaceae</taxon>
        <taxon>Congregibacter</taxon>
    </lineage>
</organism>
<name>A0ABZ0I9L7_9GAMM</name>
<accession>A0ABZ0I9L7</accession>
<keyword evidence="2" id="KW-1185">Reference proteome</keyword>
<sequence length="119" mass="13570">MGRPAKIKEPPQQFRPNWIESLDGRLELTRWLKSRRQEMLADLGGVDNLSYAKRSLVDRALLLQFKLEQLELAMLRGEDVPLGSWGNLLNVYSGLLSKLGLDRQTRDISLAEYVSEGDN</sequence>
<gene>
    <name evidence="1" type="ORF">R0137_10985</name>
</gene>
<dbReference type="RefSeq" id="WP_407326465.1">
    <property type="nucleotide sequence ID" value="NZ_CP136865.1"/>
</dbReference>
<reference evidence="1 2" key="1">
    <citation type="submission" date="2023-10" db="EMBL/GenBank/DDBJ databases">
        <title>Two novel species belonging to the OM43/NOR5 clade.</title>
        <authorList>
            <person name="Park M."/>
        </authorList>
    </citation>
    <scope>NUCLEOTIDE SEQUENCE [LARGE SCALE GENOMIC DNA]</scope>
    <source>
        <strain evidence="1 2">IMCC45268</strain>
    </source>
</reference>